<dbReference type="EMBL" id="VLLL01000008">
    <property type="protein sequence ID" value="TWJ08105.1"/>
    <property type="molecule type" value="Genomic_DNA"/>
</dbReference>
<dbReference type="PANTHER" id="PTHR23517">
    <property type="entry name" value="RESISTANCE PROTEIN MDTM, PUTATIVE-RELATED-RELATED"/>
    <property type="match status" value="1"/>
</dbReference>
<keyword evidence="11" id="KW-1185">Reference proteome</keyword>
<dbReference type="GO" id="GO:0022857">
    <property type="term" value="F:transmembrane transporter activity"/>
    <property type="evidence" value="ECO:0007669"/>
    <property type="project" value="InterPro"/>
</dbReference>
<accession>A0A562UR51</accession>
<dbReference type="GO" id="GO:0005886">
    <property type="term" value="C:plasma membrane"/>
    <property type="evidence" value="ECO:0007669"/>
    <property type="project" value="UniProtKB-SubCell"/>
</dbReference>
<dbReference type="SUPFAM" id="SSF103473">
    <property type="entry name" value="MFS general substrate transporter"/>
    <property type="match status" value="1"/>
</dbReference>
<proteinExistence type="predicted"/>
<feature type="domain" description="Major facilitator superfamily (MFS) profile" evidence="9">
    <location>
        <begin position="16"/>
        <end position="391"/>
    </location>
</feature>
<evidence type="ECO:0000256" key="7">
    <source>
        <dbReference type="SAM" id="MobiDB-lite"/>
    </source>
</evidence>
<feature type="transmembrane region" description="Helical" evidence="8">
    <location>
        <begin position="214"/>
        <end position="230"/>
    </location>
</feature>
<comment type="subcellular location">
    <subcellularLocation>
        <location evidence="1">Cell membrane</location>
        <topology evidence="1">Multi-pass membrane protein</topology>
    </subcellularLocation>
</comment>
<feature type="transmembrane region" description="Helical" evidence="8">
    <location>
        <begin position="301"/>
        <end position="319"/>
    </location>
</feature>
<feature type="region of interest" description="Disordered" evidence="7">
    <location>
        <begin position="415"/>
        <end position="532"/>
    </location>
</feature>
<dbReference type="PROSITE" id="PS00216">
    <property type="entry name" value="SUGAR_TRANSPORT_1"/>
    <property type="match status" value="1"/>
</dbReference>
<keyword evidence="3" id="KW-1003">Cell membrane</keyword>
<evidence type="ECO:0000256" key="3">
    <source>
        <dbReference type="ARBA" id="ARBA00022475"/>
    </source>
</evidence>
<evidence type="ECO:0000256" key="5">
    <source>
        <dbReference type="ARBA" id="ARBA00022989"/>
    </source>
</evidence>
<dbReference type="AlphaFoldDB" id="A0A562UR51"/>
<keyword evidence="2" id="KW-0813">Transport</keyword>
<dbReference type="Pfam" id="PF07690">
    <property type="entry name" value="MFS_1"/>
    <property type="match status" value="1"/>
</dbReference>
<evidence type="ECO:0000259" key="9">
    <source>
        <dbReference type="PROSITE" id="PS50850"/>
    </source>
</evidence>
<feature type="transmembrane region" description="Helical" evidence="8">
    <location>
        <begin position="141"/>
        <end position="163"/>
    </location>
</feature>
<dbReference type="CDD" id="cd17329">
    <property type="entry name" value="MFS_MdtH_MDR_like"/>
    <property type="match status" value="1"/>
</dbReference>
<feature type="compositionally biased region" description="Basic and acidic residues" evidence="7">
    <location>
        <begin position="481"/>
        <end position="490"/>
    </location>
</feature>
<evidence type="ECO:0000256" key="4">
    <source>
        <dbReference type="ARBA" id="ARBA00022692"/>
    </source>
</evidence>
<dbReference type="Proteomes" id="UP000321617">
    <property type="component" value="Unassembled WGS sequence"/>
</dbReference>
<keyword evidence="4 8" id="KW-0812">Transmembrane</keyword>
<evidence type="ECO:0000256" key="1">
    <source>
        <dbReference type="ARBA" id="ARBA00004651"/>
    </source>
</evidence>
<feature type="compositionally biased region" description="Basic residues" evidence="7">
    <location>
        <begin position="564"/>
        <end position="575"/>
    </location>
</feature>
<evidence type="ECO:0000256" key="2">
    <source>
        <dbReference type="ARBA" id="ARBA00022448"/>
    </source>
</evidence>
<feature type="transmembrane region" description="Helical" evidence="8">
    <location>
        <begin position="52"/>
        <end position="74"/>
    </location>
</feature>
<dbReference type="InterPro" id="IPR020846">
    <property type="entry name" value="MFS_dom"/>
</dbReference>
<sequence length="729" mass="78384">MAAPARTPTRAPLPRAFWYIWAALLVNKAAGFVVIVLMLYLTGSRHLSESQAGIVVGLFGAGGAAGVLIGGVIADRFGRKVTMVVSSLLAAAALFALGDVTWLPGICALVAVFGFANSAMGPAAIASMADVVAPEERDRAFNLMFWAVNVGTGLATLLAGFLAQYSYLLLFRLDAAGALITALIVLVAVPETMRDRSAPVSDRGRFTDVLRDRPYLVFVGLVFLQAVVYAQTSTTLPLAMTGDGLTETDYGITLTVGSVLITAGQLLIPRLLRRFSKAVSLAAALVLMGAGFGLVGLSNPFGMYLVCSVVWTIGAMLAAPPNATIIADLSPPRMRARYQGVFSLTYSAAAFAAPLVGGFTLQYLGDWHWALIAGVAVAGAVGHLWAGPARERATARRAAAQVRTVPAGEEVVSRALRPGGSPVRRECGAGSPVRRERGAGSAVRRKHCEHHHQDGAASGGDQRQSAAHRPVPGVAVTGRESQQRGRRPAETETGARQQRRRVAHPGEQQRDRDHVRQARRHVGADTGPQLETELQRSAQQVALYDVLRDLPGVLRQREPQHTRVTQHRHGRHRDHHPPAPLHRNRFGEPGDQPQCRGRDDSTGDQPGREHAECRRSPVCCPPTWRGQRESAVAGSNGARQRVTRQPADDRPGQDRRVPGRGDGARRQQQGRTEWGGGGPDRPRRHTAPPVRVRQVFWPTMPSTTRPLCRWKSDTAASVSGPKTPSTSSR</sequence>
<dbReference type="InterPro" id="IPR036259">
    <property type="entry name" value="MFS_trans_sf"/>
</dbReference>
<keyword evidence="5 8" id="KW-1133">Transmembrane helix</keyword>
<dbReference type="PROSITE" id="PS50850">
    <property type="entry name" value="MFS"/>
    <property type="match status" value="1"/>
</dbReference>
<evidence type="ECO:0000313" key="11">
    <source>
        <dbReference type="Proteomes" id="UP000321617"/>
    </source>
</evidence>
<feature type="transmembrane region" description="Helical" evidence="8">
    <location>
        <begin position="367"/>
        <end position="387"/>
    </location>
</feature>
<feature type="transmembrane region" description="Helical" evidence="8">
    <location>
        <begin position="275"/>
        <end position="295"/>
    </location>
</feature>
<comment type="caution">
    <text evidence="10">The sequence shown here is derived from an EMBL/GenBank/DDBJ whole genome shotgun (WGS) entry which is preliminary data.</text>
</comment>
<feature type="transmembrane region" description="Helical" evidence="8">
    <location>
        <begin position="103"/>
        <end position="129"/>
    </location>
</feature>
<feature type="transmembrane region" description="Helical" evidence="8">
    <location>
        <begin position="250"/>
        <end position="268"/>
    </location>
</feature>
<dbReference type="InterPro" id="IPR005829">
    <property type="entry name" value="Sugar_transporter_CS"/>
</dbReference>
<dbReference type="PANTHER" id="PTHR23517:SF2">
    <property type="entry name" value="MULTIDRUG RESISTANCE PROTEIN MDTH"/>
    <property type="match status" value="1"/>
</dbReference>
<feature type="transmembrane region" description="Helical" evidence="8">
    <location>
        <begin position="175"/>
        <end position="193"/>
    </location>
</feature>
<feature type="region of interest" description="Disordered" evidence="7">
    <location>
        <begin position="553"/>
        <end position="729"/>
    </location>
</feature>
<name>A0A562UR51_9ACTN</name>
<dbReference type="InterPro" id="IPR050171">
    <property type="entry name" value="MFS_Transporters"/>
</dbReference>
<reference evidence="10 11" key="1">
    <citation type="journal article" date="2013" name="Stand. Genomic Sci.">
        <title>Genomic Encyclopedia of Type Strains, Phase I: The one thousand microbial genomes (KMG-I) project.</title>
        <authorList>
            <person name="Kyrpides N.C."/>
            <person name="Woyke T."/>
            <person name="Eisen J.A."/>
            <person name="Garrity G."/>
            <person name="Lilburn T.G."/>
            <person name="Beck B.J."/>
            <person name="Whitman W.B."/>
            <person name="Hugenholtz P."/>
            <person name="Klenk H.P."/>
        </authorList>
    </citation>
    <scope>NUCLEOTIDE SEQUENCE [LARGE SCALE GENOMIC DNA]</scope>
    <source>
        <strain evidence="10 11">DSM 45044</strain>
    </source>
</reference>
<evidence type="ECO:0000256" key="6">
    <source>
        <dbReference type="ARBA" id="ARBA00023136"/>
    </source>
</evidence>
<feature type="compositionally biased region" description="Basic and acidic residues" evidence="7">
    <location>
        <begin position="646"/>
        <end position="665"/>
    </location>
</feature>
<keyword evidence="6 8" id="KW-0472">Membrane</keyword>
<evidence type="ECO:0000256" key="8">
    <source>
        <dbReference type="SAM" id="Phobius"/>
    </source>
</evidence>
<protein>
    <submittedName>
        <fullName evidence="10">Putative MFS family arabinose efflux permease</fullName>
    </submittedName>
</protein>
<gene>
    <name evidence="10" type="ORF">LX16_4325</name>
</gene>
<organism evidence="10 11">
    <name type="scientific">Stackebrandtia albiflava</name>
    <dbReference type="NCBI Taxonomy" id="406432"/>
    <lineage>
        <taxon>Bacteria</taxon>
        <taxon>Bacillati</taxon>
        <taxon>Actinomycetota</taxon>
        <taxon>Actinomycetes</taxon>
        <taxon>Glycomycetales</taxon>
        <taxon>Glycomycetaceae</taxon>
        <taxon>Stackebrandtia</taxon>
    </lineage>
</organism>
<feature type="transmembrane region" description="Helical" evidence="8">
    <location>
        <begin position="340"/>
        <end position="361"/>
    </location>
</feature>
<evidence type="ECO:0000313" key="10">
    <source>
        <dbReference type="EMBL" id="TWJ08105.1"/>
    </source>
</evidence>
<feature type="transmembrane region" description="Helical" evidence="8">
    <location>
        <begin position="16"/>
        <end position="40"/>
    </location>
</feature>
<dbReference type="OrthoDB" id="5379144at2"/>
<dbReference type="InterPro" id="IPR011701">
    <property type="entry name" value="MFS"/>
</dbReference>
<feature type="compositionally biased region" description="Basic and acidic residues" evidence="7">
    <location>
        <begin position="596"/>
        <end position="615"/>
    </location>
</feature>
<feature type="compositionally biased region" description="Polar residues" evidence="7">
    <location>
        <begin position="714"/>
        <end position="729"/>
    </location>
</feature>
<feature type="compositionally biased region" description="Basic and acidic residues" evidence="7">
    <location>
        <begin position="423"/>
        <end position="438"/>
    </location>
</feature>
<feature type="transmembrane region" description="Helical" evidence="8">
    <location>
        <begin position="81"/>
        <end position="97"/>
    </location>
</feature>
<feature type="compositionally biased region" description="Basic and acidic residues" evidence="7">
    <location>
        <begin position="507"/>
        <end position="516"/>
    </location>
</feature>
<dbReference type="Gene3D" id="1.20.1250.20">
    <property type="entry name" value="MFS general substrate transporter like domains"/>
    <property type="match status" value="1"/>
</dbReference>